<dbReference type="GO" id="GO:1990281">
    <property type="term" value="C:efflux pump complex"/>
    <property type="evidence" value="ECO:0007669"/>
    <property type="project" value="TreeGrafter"/>
</dbReference>
<keyword evidence="2" id="KW-1134">Transmembrane beta strand</keyword>
<dbReference type="PANTHER" id="PTHR30026">
    <property type="entry name" value="OUTER MEMBRANE PROTEIN TOLC"/>
    <property type="match status" value="1"/>
</dbReference>
<dbReference type="EMBL" id="MTKO01000028">
    <property type="protein sequence ID" value="RWX47744.1"/>
    <property type="molecule type" value="Genomic_DNA"/>
</dbReference>
<dbReference type="PANTHER" id="PTHR30026:SF20">
    <property type="entry name" value="OUTER MEMBRANE PROTEIN TOLC"/>
    <property type="match status" value="1"/>
</dbReference>
<organism evidence="6 7">
    <name type="scientific">Candidatus Electrothrix aarhusensis</name>
    <dbReference type="NCBI Taxonomy" id="1859131"/>
    <lineage>
        <taxon>Bacteria</taxon>
        <taxon>Pseudomonadati</taxon>
        <taxon>Thermodesulfobacteriota</taxon>
        <taxon>Desulfobulbia</taxon>
        <taxon>Desulfobulbales</taxon>
        <taxon>Desulfobulbaceae</taxon>
        <taxon>Candidatus Electrothrix</taxon>
    </lineage>
</organism>
<dbReference type="AlphaFoldDB" id="A0A444J3N0"/>
<dbReference type="Gene3D" id="1.20.1600.10">
    <property type="entry name" value="Outer membrane efflux proteins (OEP)"/>
    <property type="match status" value="1"/>
</dbReference>
<proteinExistence type="predicted"/>
<name>A0A444J3N0_9BACT</name>
<protein>
    <submittedName>
        <fullName evidence="6">Outer membrane protein TolC</fullName>
    </submittedName>
</protein>
<dbReference type="GO" id="GO:0009279">
    <property type="term" value="C:cell outer membrane"/>
    <property type="evidence" value="ECO:0007669"/>
    <property type="project" value="UniProtKB-SubCell"/>
</dbReference>
<keyword evidence="5" id="KW-0998">Cell outer membrane</keyword>
<accession>A0A444J3N0</accession>
<evidence type="ECO:0000256" key="1">
    <source>
        <dbReference type="ARBA" id="ARBA00004442"/>
    </source>
</evidence>
<comment type="caution">
    <text evidence="6">The sequence shown here is derived from an EMBL/GenBank/DDBJ whole genome shotgun (WGS) entry which is preliminary data.</text>
</comment>
<reference evidence="6 7" key="1">
    <citation type="submission" date="2017-01" db="EMBL/GenBank/DDBJ databases">
        <title>The cable genome- insights into the physiology and evolution of filamentous bacteria capable of sulfide oxidation via long distance electron transfer.</title>
        <authorList>
            <person name="Schreiber L."/>
            <person name="Bjerg J.T."/>
            <person name="Boggild A."/>
            <person name="Van De Vossenberg J."/>
            <person name="Meysman F."/>
            <person name="Nielsen L.P."/>
            <person name="Schramm A."/>
            <person name="Kjeldsen K.U."/>
        </authorList>
    </citation>
    <scope>NUCLEOTIDE SEQUENCE [LARGE SCALE GENOMIC DNA]</scope>
    <source>
        <strain evidence="6">MCF</strain>
    </source>
</reference>
<dbReference type="GO" id="GO:0015288">
    <property type="term" value="F:porin activity"/>
    <property type="evidence" value="ECO:0007669"/>
    <property type="project" value="TreeGrafter"/>
</dbReference>
<comment type="subcellular location">
    <subcellularLocation>
        <location evidence="1">Cell outer membrane</location>
    </subcellularLocation>
</comment>
<gene>
    <name evidence="6" type="ORF">H206_06981</name>
</gene>
<sequence length="512" mass="58164">MTGTSIMYFFLKLYKVQQSPRMPFLLIIQVILIALLVAMSCVGPAVAASSKQEVQSMTLAEAVTLALRHSRIVESAYLDRLLERFDLKTAQDKFSPDFSLFSSASQGNTEGESSYSTEVGGEAVLKVPTGGEFSLTWSQPVHTSENDQWVGNFGNDLVLSFTQPLLKGGGVKVNRADQVLAEYEERNNVLQLKKSLIDTITQVVYAYRRLLLARRGLEINRLSFQRANELLERNQILIEEGRKAKVDIIEHEASVANQELRFMISQNDVETKKLDLLKLLDIDRHTLIEPIESIDVEPVKLELATLLQLVFTNRPEYRQALVTLNMAQTNLLLAKNKQLWQLDLETQYNMTDSSGYTVSTLEDKSSGAGDYSLTVKLKIPFGEESTERELLQAKVVWRQAKIALQELKENIEISVQNTHRDIGMKWKQVELSQKAQELSRKQLDVELEKFKSNKSSNFQVVTYQDRLIDAEHDENSKKISYLNALTELDMYLGTTLEHWGIDLENARKVELP</sequence>
<keyword evidence="3" id="KW-0812">Transmembrane</keyword>
<evidence type="ECO:0000256" key="4">
    <source>
        <dbReference type="ARBA" id="ARBA00023136"/>
    </source>
</evidence>
<keyword evidence="4" id="KW-0472">Membrane</keyword>
<evidence type="ECO:0000256" key="3">
    <source>
        <dbReference type="ARBA" id="ARBA00022692"/>
    </source>
</evidence>
<dbReference type="Proteomes" id="UP000287853">
    <property type="component" value="Unassembled WGS sequence"/>
</dbReference>
<evidence type="ECO:0000313" key="7">
    <source>
        <dbReference type="Proteomes" id="UP000287853"/>
    </source>
</evidence>
<evidence type="ECO:0000256" key="5">
    <source>
        <dbReference type="ARBA" id="ARBA00023237"/>
    </source>
</evidence>
<keyword evidence="7" id="KW-1185">Reference proteome</keyword>
<evidence type="ECO:0000256" key="2">
    <source>
        <dbReference type="ARBA" id="ARBA00022452"/>
    </source>
</evidence>
<dbReference type="InterPro" id="IPR051906">
    <property type="entry name" value="TolC-like"/>
</dbReference>
<dbReference type="GO" id="GO:0015562">
    <property type="term" value="F:efflux transmembrane transporter activity"/>
    <property type="evidence" value="ECO:0007669"/>
    <property type="project" value="InterPro"/>
</dbReference>
<dbReference type="SUPFAM" id="SSF56954">
    <property type="entry name" value="Outer membrane efflux proteins (OEP)"/>
    <property type="match status" value="1"/>
</dbReference>
<evidence type="ECO:0000313" key="6">
    <source>
        <dbReference type="EMBL" id="RWX47744.1"/>
    </source>
</evidence>